<keyword evidence="1" id="KW-0812">Transmembrane</keyword>
<feature type="transmembrane region" description="Helical" evidence="1">
    <location>
        <begin position="36"/>
        <end position="55"/>
    </location>
</feature>
<feature type="transmembrane region" description="Helical" evidence="1">
    <location>
        <begin position="6"/>
        <end position="24"/>
    </location>
</feature>
<keyword evidence="1" id="KW-0472">Membrane</keyword>
<dbReference type="GO" id="GO:0005886">
    <property type="term" value="C:plasma membrane"/>
    <property type="evidence" value="ECO:0007669"/>
    <property type="project" value="TreeGrafter"/>
</dbReference>
<dbReference type="AlphaFoldDB" id="A0A4P8QWJ1"/>
<dbReference type="Proteomes" id="UP000299580">
    <property type="component" value="Chromosome"/>
</dbReference>
<keyword evidence="1" id="KW-1133">Transmembrane helix</keyword>
<evidence type="ECO:0000313" key="3">
    <source>
        <dbReference type="Proteomes" id="UP000299580"/>
    </source>
</evidence>
<reference evidence="2 3" key="1">
    <citation type="submission" date="2018-11" db="EMBL/GenBank/DDBJ databases">
        <title>Genome sequences of Brenneria nigrifluens and Brenneria rubrifaciens.</title>
        <authorList>
            <person name="Poret-Peterson A.T."/>
            <person name="McClean A.E."/>
            <person name="Kluepfel D.A."/>
        </authorList>
    </citation>
    <scope>NUCLEOTIDE SEQUENCE [LARGE SCALE GENOMIC DNA]</scope>
    <source>
        <strain evidence="2 3">6D370</strain>
    </source>
</reference>
<evidence type="ECO:0000313" key="2">
    <source>
        <dbReference type="EMBL" id="QCR08585.1"/>
    </source>
</evidence>
<proteinExistence type="predicted"/>
<feature type="transmembrane region" description="Helical" evidence="1">
    <location>
        <begin position="67"/>
        <end position="89"/>
    </location>
</feature>
<feature type="transmembrane region" description="Helical" evidence="1">
    <location>
        <begin position="144"/>
        <end position="165"/>
    </location>
</feature>
<sequence>MNMALSNLLPIFIAFVLGLNLKRVYERVNMGLVDKISNICLYLLLVLMGVTIGLIPDIMQNLSKVGINALSIAAGSSLSIAIVLKVLHIKIRAIEDKGELEKGQATAFDIMGYITDPLVLAGLVVLGFFAGYRGVIPSINYEMTISFFLYLLIFTIAIKISYSGISLKEIFLNKQNLVMTFFTVIASYFGAAIVSLFIPLSLTQSLAVSSGFGWYTLSGIMFTKMGDPLLGSVAFLCDLFREAIAFLLIPTLSRIGNENIAIGVAGSTAMDVTLPVIEKHCGVSYVPVALLSGGIITIIVPFLIPFFYSL</sequence>
<dbReference type="RefSeq" id="WP_137713623.1">
    <property type="nucleotide sequence ID" value="NZ_CP034035.1"/>
</dbReference>
<dbReference type="PANTHER" id="PTHR35804">
    <property type="entry name" value="LYSINE EXPORTER LYSO"/>
    <property type="match status" value="1"/>
</dbReference>
<feature type="transmembrane region" description="Helical" evidence="1">
    <location>
        <begin position="285"/>
        <end position="308"/>
    </location>
</feature>
<accession>A0A4P8QWJ1</accession>
<dbReference type="GO" id="GO:0015661">
    <property type="term" value="F:L-lysine efflux transmembrane transporter activity"/>
    <property type="evidence" value="ECO:0007669"/>
    <property type="project" value="InterPro"/>
</dbReference>
<dbReference type="KEGG" id="brb:EH207_08645"/>
<feature type="transmembrane region" description="Helical" evidence="1">
    <location>
        <begin position="110"/>
        <end position="132"/>
    </location>
</feature>
<dbReference type="Pfam" id="PF03956">
    <property type="entry name" value="Lys_export"/>
    <property type="match status" value="1"/>
</dbReference>
<feature type="transmembrane region" description="Helical" evidence="1">
    <location>
        <begin position="177"/>
        <end position="198"/>
    </location>
</feature>
<dbReference type="PANTHER" id="PTHR35804:SF1">
    <property type="entry name" value="LYSINE EXPORTER LYSO"/>
    <property type="match status" value="1"/>
</dbReference>
<gene>
    <name evidence="2" type="ORF">EH207_08645</name>
</gene>
<name>A0A4P8QWJ1_9GAMM</name>
<dbReference type="OrthoDB" id="5451742at2"/>
<dbReference type="InterPro" id="IPR005642">
    <property type="entry name" value="LysO"/>
</dbReference>
<keyword evidence="3" id="KW-1185">Reference proteome</keyword>
<dbReference type="EMBL" id="CP034035">
    <property type="protein sequence ID" value="QCR08585.1"/>
    <property type="molecule type" value="Genomic_DNA"/>
</dbReference>
<evidence type="ECO:0000256" key="1">
    <source>
        <dbReference type="SAM" id="Phobius"/>
    </source>
</evidence>
<organism evidence="2 3">
    <name type="scientific">Brenneria rubrifaciens</name>
    <dbReference type="NCBI Taxonomy" id="55213"/>
    <lineage>
        <taxon>Bacteria</taxon>
        <taxon>Pseudomonadati</taxon>
        <taxon>Pseudomonadota</taxon>
        <taxon>Gammaproteobacteria</taxon>
        <taxon>Enterobacterales</taxon>
        <taxon>Pectobacteriaceae</taxon>
        <taxon>Brenneria</taxon>
    </lineage>
</organism>
<protein>
    <submittedName>
        <fullName evidence="2">Lysine exporter LysO family protein</fullName>
    </submittedName>
</protein>